<evidence type="ECO:0000313" key="2">
    <source>
        <dbReference type="Proteomes" id="UP000198832"/>
    </source>
</evidence>
<gene>
    <name evidence="1" type="ORF">SAMN04487968_10490</name>
</gene>
<name>A0A1I1GW57_9ACTN</name>
<dbReference type="Proteomes" id="UP000198832">
    <property type="component" value="Unassembled WGS sequence"/>
</dbReference>
<evidence type="ECO:0008006" key="3">
    <source>
        <dbReference type="Google" id="ProtNLM"/>
    </source>
</evidence>
<dbReference type="AlphaFoldDB" id="A0A1I1GW57"/>
<accession>A0A1I1GW57</accession>
<organism evidence="1 2">
    <name type="scientific">Nocardioides terrae</name>
    <dbReference type="NCBI Taxonomy" id="574651"/>
    <lineage>
        <taxon>Bacteria</taxon>
        <taxon>Bacillati</taxon>
        <taxon>Actinomycetota</taxon>
        <taxon>Actinomycetes</taxon>
        <taxon>Propionibacteriales</taxon>
        <taxon>Nocardioidaceae</taxon>
        <taxon>Nocardioides</taxon>
    </lineage>
</organism>
<dbReference type="STRING" id="574651.SAMN04487968_10490"/>
<dbReference type="InterPro" id="IPR011200">
    <property type="entry name" value="UCP012608"/>
</dbReference>
<proteinExistence type="predicted"/>
<reference evidence="1 2" key="1">
    <citation type="submission" date="2016-10" db="EMBL/GenBank/DDBJ databases">
        <authorList>
            <person name="de Groot N.N."/>
        </authorList>
    </citation>
    <scope>NUCLEOTIDE SEQUENCE [LARGE SCALE GENOMIC DNA]</scope>
    <source>
        <strain evidence="1 2">CGMCC 1.7056</strain>
    </source>
</reference>
<dbReference type="EMBL" id="FOLB01000004">
    <property type="protein sequence ID" value="SFC15706.1"/>
    <property type="molecule type" value="Genomic_DNA"/>
</dbReference>
<dbReference type="RefSeq" id="WP_245750184.1">
    <property type="nucleotide sequence ID" value="NZ_FOLB01000004.1"/>
</dbReference>
<sequence>MLPLTDLTDIEASYRYHAAEMTSSPCYEDWALGVADDPEVLGLLSTLPTDKQQANLVFTAARWHGLAPGPYADLRTLLLGPDWPTVRSTILSRRTQTNEVGRLTALVPAISLLGEQPLALVELGASAGLCLFPDRFDHVWEGVGSLRGSGGPVLTTAADGPVPIPAAHPRVVARVGVDLNPLDVTSADDVSWLRALVWPGQDERLARLSAAIEVARAEPPRILAGDMHERLDEALALAEASGGVPVVQHSAAVAYLDAAARARFDARMRGLVAAGRCHWISLEGAPVLPEIAATASRPAATAHPFCLAVDGRAVGWATGHGDALTWL</sequence>
<evidence type="ECO:0000313" key="1">
    <source>
        <dbReference type="EMBL" id="SFC15706.1"/>
    </source>
</evidence>
<keyword evidence="2" id="KW-1185">Reference proteome</keyword>
<dbReference type="Pfam" id="PF10094">
    <property type="entry name" value="DUF2332"/>
    <property type="match status" value="1"/>
</dbReference>
<protein>
    <recommendedName>
        <fullName evidence="3">DUF2332 domain-containing protein</fullName>
    </recommendedName>
</protein>